<keyword evidence="1" id="KW-0245">EGF-like domain</keyword>
<feature type="domain" description="EGF-like" evidence="4">
    <location>
        <begin position="285"/>
        <end position="317"/>
    </location>
</feature>
<dbReference type="OrthoDB" id="6154680at2759"/>
<feature type="domain" description="EGF-like" evidence="4">
    <location>
        <begin position="328"/>
        <end position="395"/>
    </location>
</feature>
<dbReference type="InterPro" id="IPR000742">
    <property type="entry name" value="EGF"/>
</dbReference>
<feature type="non-terminal residue" evidence="5">
    <location>
        <position position="546"/>
    </location>
</feature>
<organism evidence="5 6">
    <name type="scientific">Mytilus galloprovincialis</name>
    <name type="common">Mediterranean mussel</name>
    <dbReference type="NCBI Taxonomy" id="29158"/>
    <lineage>
        <taxon>Eukaryota</taxon>
        <taxon>Metazoa</taxon>
        <taxon>Spiralia</taxon>
        <taxon>Lophotrochozoa</taxon>
        <taxon>Mollusca</taxon>
        <taxon>Bivalvia</taxon>
        <taxon>Autobranchia</taxon>
        <taxon>Pteriomorphia</taxon>
        <taxon>Mytilida</taxon>
        <taxon>Mytiloidea</taxon>
        <taxon>Mytilidae</taxon>
        <taxon>Mytilinae</taxon>
        <taxon>Mytilus</taxon>
    </lineage>
</organism>
<evidence type="ECO:0000256" key="3">
    <source>
        <dbReference type="SAM" id="SignalP"/>
    </source>
</evidence>
<dbReference type="AlphaFoldDB" id="A0A8B6GRL9"/>
<gene>
    <name evidence="5" type="ORF">MGAL_10B085076</name>
</gene>
<evidence type="ECO:0000256" key="2">
    <source>
        <dbReference type="SAM" id="Phobius"/>
    </source>
</evidence>
<protein>
    <recommendedName>
        <fullName evidence="4">EGF-like domain-containing protein</fullName>
    </recommendedName>
</protein>
<keyword evidence="2" id="KW-0472">Membrane</keyword>
<dbReference type="Proteomes" id="UP000596742">
    <property type="component" value="Unassembled WGS sequence"/>
</dbReference>
<feature type="chain" id="PRO_5032737157" description="EGF-like domain-containing protein" evidence="3">
    <location>
        <begin position="20"/>
        <end position="546"/>
    </location>
</feature>
<dbReference type="GO" id="GO:0005044">
    <property type="term" value="F:scavenger receptor activity"/>
    <property type="evidence" value="ECO:0007669"/>
    <property type="project" value="InterPro"/>
</dbReference>
<evidence type="ECO:0000256" key="1">
    <source>
        <dbReference type="ARBA" id="ARBA00022536"/>
    </source>
</evidence>
<evidence type="ECO:0000313" key="5">
    <source>
        <dbReference type="EMBL" id="VDI68066.1"/>
    </source>
</evidence>
<keyword evidence="2" id="KW-0812">Transmembrane</keyword>
<accession>A0A8B6GRL9</accession>
<reference evidence="5" key="1">
    <citation type="submission" date="2018-11" db="EMBL/GenBank/DDBJ databases">
        <authorList>
            <person name="Alioto T."/>
            <person name="Alioto T."/>
        </authorList>
    </citation>
    <scope>NUCLEOTIDE SEQUENCE</scope>
</reference>
<keyword evidence="2" id="KW-1133">Transmembrane helix</keyword>
<evidence type="ECO:0000259" key="4">
    <source>
        <dbReference type="SMART" id="SM00181"/>
    </source>
</evidence>
<feature type="domain" description="EGF-like" evidence="4">
    <location>
        <begin position="430"/>
        <end position="461"/>
    </location>
</feature>
<comment type="caution">
    <text evidence="5">The sequence shown here is derived from an EMBL/GenBank/DDBJ whole genome shotgun (WGS) entry which is preliminary data.</text>
</comment>
<dbReference type="PANTHER" id="PTHR24043:SF8">
    <property type="entry name" value="EGF-LIKE DOMAIN-CONTAINING PROTEIN"/>
    <property type="match status" value="1"/>
</dbReference>
<keyword evidence="3" id="KW-0732">Signal</keyword>
<name>A0A8B6GRL9_MYTGA</name>
<dbReference type="SUPFAM" id="SSF57184">
    <property type="entry name" value="Growth factor receptor domain"/>
    <property type="match status" value="1"/>
</dbReference>
<feature type="domain" description="EGF-like" evidence="4">
    <location>
        <begin position="496"/>
        <end position="527"/>
    </location>
</feature>
<dbReference type="PANTHER" id="PTHR24043">
    <property type="entry name" value="SCAVENGER RECEPTOR CLASS F"/>
    <property type="match status" value="1"/>
</dbReference>
<feature type="transmembrane region" description="Helical" evidence="2">
    <location>
        <begin position="346"/>
        <end position="367"/>
    </location>
</feature>
<dbReference type="EMBL" id="UYJE01008876">
    <property type="protein sequence ID" value="VDI68066.1"/>
    <property type="molecule type" value="Genomic_DNA"/>
</dbReference>
<feature type="domain" description="EGF-like" evidence="4">
    <location>
        <begin position="118"/>
        <end position="149"/>
    </location>
</feature>
<proteinExistence type="predicted"/>
<dbReference type="InterPro" id="IPR042635">
    <property type="entry name" value="MEGF10/SREC1/2-like"/>
</dbReference>
<sequence>MLCVLLNFTVLVWITSVEAQCNAGKWGGNCQYNCSSSCYHGNNCSIGGQCGCMQTNGTCHECSTNLYSVSCDIKCDDICSLNEQCVQDGFEFACGCERKQGNCNRCPKSTWGSYCENKCSDKCINSECSWTDGICTFGCLKGFYGSDCSSGCSLSCQSGCDQQTAECFPPFCVNCISGISGCDNVTQKCKSECITGFKGDMCDKTCAEETGVLKCTSCRHISSPIVTLTVCDECQSGYFYDTFSKKCKVCSTGCSSNVTSLSTCFPKTGICRLGCLSNWIGSKCDCTVANCDTCVYDQPQECARCQNGWFVDSGQCVECSTHCAVANECDAASGTCTNGCKNGCRLVFVILVAWLIIMVTIVSKYAMIPFGNQCDQSDGQCLDGCEQGYYGKFCHLTCGSNCIENKCDVETGTCIGNCSFGNYGEHCNIKCPSHCLEPLCVKENGACVSVCENGFFGSHCNVSCPDSCPTDQCQKDKGDCTADCFEGKFGDKCDQTCSNNCKRTLCHQKTGACVDGCKIGYHGTSCQSTCTGCGSLGCSQNTGKCE</sequence>
<dbReference type="SMART" id="SM00181">
    <property type="entry name" value="EGF"/>
    <property type="match status" value="5"/>
</dbReference>
<keyword evidence="6" id="KW-1185">Reference proteome</keyword>
<dbReference type="InterPro" id="IPR009030">
    <property type="entry name" value="Growth_fac_rcpt_cys_sf"/>
</dbReference>
<feature type="signal peptide" evidence="3">
    <location>
        <begin position="1"/>
        <end position="19"/>
    </location>
</feature>
<evidence type="ECO:0000313" key="6">
    <source>
        <dbReference type="Proteomes" id="UP000596742"/>
    </source>
</evidence>